<sequence>MPKVSERAPVLAQPVLSSSAMVRHFSFSPWAPAWAGRQGGRGGVPVRVECGKINILLRLGRCIHGALYIDKNTRKAVSLSHYIN</sequence>
<protein>
    <submittedName>
        <fullName evidence="1">Uncharacterized protein</fullName>
    </submittedName>
</protein>
<name>A0AAD7T284_9TELE</name>
<reference evidence="1" key="1">
    <citation type="journal article" date="2023" name="Science">
        <title>Genome structures resolve the early diversification of teleost fishes.</title>
        <authorList>
            <person name="Parey E."/>
            <person name="Louis A."/>
            <person name="Montfort J."/>
            <person name="Bouchez O."/>
            <person name="Roques C."/>
            <person name="Iampietro C."/>
            <person name="Lluch J."/>
            <person name="Castinel A."/>
            <person name="Donnadieu C."/>
            <person name="Desvignes T."/>
            <person name="Floi Bucao C."/>
            <person name="Jouanno E."/>
            <person name="Wen M."/>
            <person name="Mejri S."/>
            <person name="Dirks R."/>
            <person name="Jansen H."/>
            <person name="Henkel C."/>
            <person name="Chen W.J."/>
            <person name="Zahm M."/>
            <person name="Cabau C."/>
            <person name="Klopp C."/>
            <person name="Thompson A.W."/>
            <person name="Robinson-Rechavi M."/>
            <person name="Braasch I."/>
            <person name="Lecointre G."/>
            <person name="Bobe J."/>
            <person name="Postlethwait J.H."/>
            <person name="Berthelot C."/>
            <person name="Roest Crollius H."/>
            <person name="Guiguen Y."/>
        </authorList>
    </citation>
    <scope>NUCLEOTIDE SEQUENCE</scope>
    <source>
        <strain evidence="1">NC1722</strain>
    </source>
</reference>
<comment type="caution">
    <text evidence="1">The sequence shown here is derived from an EMBL/GenBank/DDBJ whole genome shotgun (WGS) entry which is preliminary data.</text>
</comment>
<gene>
    <name evidence="1" type="ORF">AAFF_G00106120</name>
</gene>
<dbReference type="EMBL" id="JAINUG010000017">
    <property type="protein sequence ID" value="KAJ8413030.1"/>
    <property type="molecule type" value="Genomic_DNA"/>
</dbReference>
<proteinExistence type="predicted"/>
<accession>A0AAD7T284</accession>
<dbReference type="Proteomes" id="UP001221898">
    <property type="component" value="Unassembled WGS sequence"/>
</dbReference>
<organism evidence="1 2">
    <name type="scientific">Aldrovandia affinis</name>
    <dbReference type="NCBI Taxonomy" id="143900"/>
    <lineage>
        <taxon>Eukaryota</taxon>
        <taxon>Metazoa</taxon>
        <taxon>Chordata</taxon>
        <taxon>Craniata</taxon>
        <taxon>Vertebrata</taxon>
        <taxon>Euteleostomi</taxon>
        <taxon>Actinopterygii</taxon>
        <taxon>Neopterygii</taxon>
        <taxon>Teleostei</taxon>
        <taxon>Notacanthiformes</taxon>
        <taxon>Halosauridae</taxon>
        <taxon>Aldrovandia</taxon>
    </lineage>
</organism>
<keyword evidence="2" id="KW-1185">Reference proteome</keyword>
<evidence type="ECO:0000313" key="1">
    <source>
        <dbReference type="EMBL" id="KAJ8413030.1"/>
    </source>
</evidence>
<evidence type="ECO:0000313" key="2">
    <source>
        <dbReference type="Proteomes" id="UP001221898"/>
    </source>
</evidence>
<dbReference type="AlphaFoldDB" id="A0AAD7T284"/>